<dbReference type="Proteomes" id="UP000663760">
    <property type="component" value="Chromosome 9"/>
</dbReference>
<reference evidence="1" key="1">
    <citation type="submission" date="2020-02" db="EMBL/GenBank/DDBJ databases">
        <authorList>
            <person name="Scholz U."/>
            <person name="Mascher M."/>
            <person name="Fiebig A."/>
        </authorList>
    </citation>
    <scope>NUCLEOTIDE SEQUENCE</scope>
</reference>
<keyword evidence="2" id="KW-1185">Reference proteome</keyword>
<dbReference type="EMBL" id="LR746272">
    <property type="protein sequence ID" value="CAA7402471.1"/>
    <property type="molecule type" value="Genomic_DNA"/>
</dbReference>
<name>A0A7I8KXQ6_SPIIN</name>
<accession>A0A7I8KXQ6</accession>
<dbReference type="OrthoDB" id="58570at2759"/>
<dbReference type="Gene3D" id="3.40.50.1820">
    <property type="entry name" value="alpha/beta hydrolase"/>
    <property type="match status" value="1"/>
</dbReference>
<dbReference type="PANTHER" id="PTHR31479:SF2">
    <property type="entry name" value="ALPHA_BETA-HYDROLASES SUPERFAMILY PROTEIN"/>
    <property type="match status" value="1"/>
</dbReference>
<proteinExistence type="predicted"/>
<protein>
    <submittedName>
        <fullName evidence="1">Uncharacterized protein</fullName>
    </submittedName>
</protein>
<sequence>MGRDRHVFHKSGPDHLTHVDWGDAVHRRSVAACLVQATYVLEHDRRNNCGQHNALAPAWWQFFGFQLLEKLSDGGDSFFGAVFKLERSSLPAPAYVVAFRGTITTCFEDLKHNIHLFLHKLHNSCRTKVAVEAVRSRIAPAGSVSGGGGAGVWLAGHSLGSSVAMAVGKALATEGVFLESFLFNPPYLSLPLHIIKNQNVKNMLEITNIIGKSVIVFVAETFGDSSVAALFEIISGWVPSLFVNPSDVICAEYIEYFKVRERMAENELGFVRRTFARASISATILTICGEETAALHLLPSAELHVSSCATSDRIADHSIEQWWRSDLVVTSKRYHYHSE</sequence>
<dbReference type="SUPFAM" id="SSF53474">
    <property type="entry name" value="alpha/beta-Hydrolases"/>
    <property type="match status" value="1"/>
</dbReference>
<evidence type="ECO:0000313" key="2">
    <source>
        <dbReference type="Proteomes" id="UP000663760"/>
    </source>
</evidence>
<dbReference type="InterPro" id="IPR029058">
    <property type="entry name" value="AB_hydrolase_fold"/>
</dbReference>
<organism evidence="1 2">
    <name type="scientific">Spirodela intermedia</name>
    <name type="common">Intermediate duckweed</name>
    <dbReference type="NCBI Taxonomy" id="51605"/>
    <lineage>
        <taxon>Eukaryota</taxon>
        <taxon>Viridiplantae</taxon>
        <taxon>Streptophyta</taxon>
        <taxon>Embryophyta</taxon>
        <taxon>Tracheophyta</taxon>
        <taxon>Spermatophyta</taxon>
        <taxon>Magnoliopsida</taxon>
        <taxon>Liliopsida</taxon>
        <taxon>Araceae</taxon>
        <taxon>Lemnoideae</taxon>
        <taxon>Spirodela</taxon>
    </lineage>
</organism>
<dbReference type="AlphaFoldDB" id="A0A7I8KXQ6"/>
<evidence type="ECO:0000313" key="1">
    <source>
        <dbReference type="EMBL" id="CAA7402471.1"/>
    </source>
</evidence>
<gene>
    <name evidence="1" type="ORF">SI8410_09013149</name>
</gene>
<dbReference type="PANTHER" id="PTHR31479">
    <property type="entry name" value="ALPHA/BETA-HYDROLASES SUPERFAMILY PROTEIN"/>
    <property type="match status" value="1"/>
</dbReference>